<reference evidence="3 4" key="1">
    <citation type="submission" date="2019-03" db="EMBL/GenBank/DDBJ databases">
        <title>First draft genome of Liparis tanakae, snailfish: a comprehensive survey of snailfish specific genes.</title>
        <authorList>
            <person name="Kim W."/>
            <person name="Song I."/>
            <person name="Jeong J.-H."/>
            <person name="Kim D."/>
            <person name="Kim S."/>
            <person name="Ryu S."/>
            <person name="Song J.Y."/>
            <person name="Lee S.K."/>
        </authorList>
    </citation>
    <scope>NUCLEOTIDE SEQUENCE [LARGE SCALE GENOMIC DNA]</scope>
    <source>
        <tissue evidence="3">Muscle</tissue>
    </source>
</reference>
<keyword evidence="4" id="KW-1185">Reference proteome</keyword>
<feature type="region of interest" description="Disordered" evidence="1">
    <location>
        <begin position="20"/>
        <end position="76"/>
    </location>
</feature>
<accession>A0A4Z2E0K8</accession>
<protein>
    <recommendedName>
        <fullName evidence="5">Secreted protein</fullName>
    </recommendedName>
</protein>
<sequence>MLAPALALALATEMSAAAGSPAGLVCPQPGTGGPRSPASGYRTGRHVRHVHTHTHTHRHTHTHTHTDTHVSTDSLM</sequence>
<keyword evidence="2" id="KW-0732">Signal</keyword>
<dbReference type="AlphaFoldDB" id="A0A4Z2E0K8"/>
<dbReference type="Proteomes" id="UP000314294">
    <property type="component" value="Unassembled WGS sequence"/>
</dbReference>
<proteinExistence type="predicted"/>
<feature type="compositionally biased region" description="Basic residues" evidence="1">
    <location>
        <begin position="43"/>
        <end position="63"/>
    </location>
</feature>
<evidence type="ECO:0000313" key="4">
    <source>
        <dbReference type="Proteomes" id="UP000314294"/>
    </source>
</evidence>
<comment type="caution">
    <text evidence="3">The sequence shown here is derived from an EMBL/GenBank/DDBJ whole genome shotgun (WGS) entry which is preliminary data.</text>
</comment>
<evidence type="ECO:0000313" key="3">
    <source>
        <dbReference type="EMBL" id="TNN22321.1"/>
    </source>
</evidence>
<evidence type="ECO:0000256" key="1">
    <source>
        <dbReference type="SAM" id="MobiDB-lite"/>
    </source>
</evidence>
<organism evidence="3 4">
    <name type="scientific">Liparis tanakae</name>
    <name type="common">Tanaka's snailfish</name>
    <dbReference type="NCBI Taxonomy" id="230148"/>
    <lineage>
        <taxon>Eukaryota</taxon>
        <taxon>Metazoa</taxon>
        <taxon>Chordata</taxon>
        <taxon>Craniata</taxon>
        <taxon>Vertebrata</taxon>
        <taxon>Euteleostomi</taxon>
        <taxon>Actinopterygii</taxon>
        <taxon>Neopterygii</taxon>
        <taxon>Teleostei</taxon>
        <taxon>Neoteleostei</taxon>
        <taxon>Acanthomorphata</taxon>
        <taxon>Eupercaria</taxon>
        <taxon>Perciformes</taxon>
        <taxon>Cottioidei</taxon>
        <taxon>Cottales</taxon>
        <taxon>Liparidae</taxon>
        <taxon>Liparis</taxon>
    </lineage>
</organism>
<dbReference type="EMBL" id="SRLO01023081">
    <property type="protein sequence ID" value="TNN22321.1"/>
    <property type="molecule type" value="Genomic_DNA"/>
</dbReference>
<gene>
    <name evidence="3" type="ORF">EYF80_067565</name>
</gene>
<feature type="chain" id="PRO_5021397183" description="Secreted protein" evidence="2">
    <location>
        <begin position="19"/>
        <end position="76"/>
    </location>
</feature>
<feature type="signal peptide" evidence="2">
    <location>
        <begin position="1"/>
        <end position="18"/>
    </location>
</feature>
<evidence type="ECO:0000256" key="2">
    <source>
        <dbReference type="SAM" id="SignalP"/>
    </source>
</evidence>
<evidence type="ECO:0008006" key="5">
    <source>
        <dbReference type="Google" id="ProtNLM"/>
    </source>
</evidence>
<name>A0A4Z2E0K8_9TELE</name>